<evidence type="ECO:0000256" key="9">
    <source>
        <dbReference type="ARBA" id="ARBA00030592"/>
    </source>
</evidence>
<keyword evidence="7 11" id="KW-0067">ATP-binding</keyword>
<sequence length="422" mass="48119">MKFKTAKDVISYLYALPHLHPKNDLSFIKKVLQELGNPQDKVKTLHVTGTNGKGSTSYYLSNLLKKAGLKTGLFVSPYILEFNERIQINGQNIPNEELVEVANQVELAIEKIRRTESDFSLVTFEYEVAMAFLYFDQKDCDYAVIEVGIGGQHDKTNVIDPEASIITTIGLDHEKIIGPTIKDIAQEKSGIIKQKKPVVVGNIPSEVLSIIQAKASQEKAKLYRLGEDFKIDDDGNYQFESYKFKFMPRPKVENYDIALAVTTFLLLKIDLTSSMIQQAIDETVIPGRYQIINQQPTIILDGAHNVQAMQNLLTFLHQTKNYRKIKILITIMKDKDILDVFGLFDQRDEVFLTTIPYVRAAKKEDFPDEIIAKYSYFEDYQTAFSKLRDSLQKDDILLVTGSFYLVSAILKFERCSNESQKH</sequence>
<keyword evidence="5" id="KW-0479">Metal-binding</keyword>
<dbReference type="InterPro" id="IPR018109">
    <property type="entry name" value="Folylpolyglutamate_synth_CS"/>
</dbReference>
<evidence type="ECO:0000259" key="13">
    <source>
        <dbReference type="Pfam" id="PF08245"/>
    </source>
</evidence>
<comment type="catalytic activity">
    <reaction evidence="10">
        <text>(6S)-5,6,7,8-tetrahydrofolyl-(gamma-L-Glu)(n) + L-glutamate + ATP = (6S)-5,6,7,8-tetrahydrofolyl-(gamma-L-Glu)(n+1) + ADP + phosphate + H(+)</text>
        <dbReference type="Rhea" id="RHEA:10580"/>
        <dbReference type="Rhea" id="RHEA-COMP:14738"/>
        <dbReference type="Rhea" id="RHEA-COMP:14740"/>
        <dbReference type="ChEBI" id="CHEBI:15378"/>
        <dbReference type="ChEBI" id="CHEBI:29985"/>
        <dbReference type="ChEBI" id="CHEBI:30616"/>
        <dbReference type="ChEBI" id="CHEBI:43474"/>
        <dbReference type="ChEBI" id="CHEBI:141005"/>
        <dbReference type="ChEBI" id="CHEBI:456216"/>
        <dbReference type="EC" id="6.3.2.17"/>
    </reaction>
</comment>
<dbReference type="PANTHER" id="PTHR11136">
    <property type="entry name" value="FOLYLPOLYGLUTAMATE SYNTHASE-RELATED"/>
    <property type="match status" value="1"/>
</dbReference>
<dbReference type="PANTHER" id="PTHR11136:SF0">
    <property type="entry name" value="DIHYDROFOLATE SYNTHETASE-RELATED"/>
    <property type="match status" value="1"/>
</dbReference>
<evidence type="ECO:0000256" key="7">
    <source>
        <dbReference type="ARBA" id="ARBA00022840"/>
    </source>
</evidence>
<dbReference type="FunFam" id="3.40.1190.10:FF:000011">
    <property type="entry name" value="Folylpolyglutamate synthase/dihydrofolate synthase"/>
    <property type="match status" value="1"/>
</dbReference>
<name>I7KLK9_9LACO</name>
<dbReference type="GO" id="GO:0046872">
    <property type="term" value="F:metal ion binding"/>
    <property type="evidence" value="ECO:0007669"/>
    <property type="project" value="UniProtKB-KW"/>
</dbReference>
<protein>
    <recommendedName>
        <fullName evidence="3">tetrahydrofolate synthase</fullName>
        <ecNumber evidence="3">6.3.2.17</ecNumber>
    </recommendedName>
    <alternativeName>
        <fullName evidence="9">Tetrahydrofolylpolyglutamate synthase</fullName>
    </alternativeName>
</protein>
<evidence type="ECO:0000256" key="10">
    <source>
        <dbReference type="ARBA" id="ARBA00047493"/>
    </source>
</evidence>
<keyword evidence="4 11" id="KW-0436">Ligase</keyword>
<dbReference type="OrthoDB" id="9809356at2"/>
<comment type="cofactor">
    <cofactor evidence="1">
        <name>Mg(2+)</name>
        <dbReference type="ChEBI" id="CHEBI:18420"/>
    </cofactor>
</comment>
<dbReference type="PROSITE" id="PS01011">
    <property type="entry name" value="FOLYLPOLYGLU_SYNT_1"/>
    <property type="match status" value="1"/>
</dbReference>
<evidence type="ECO:0000256" key="1">
    <source>
        <dbReference type="ARBA" id="ARBA00001946"/>
    </source>
</evidence>
<evidence type="ECO:0000256" key="8">
    <source>
        <dbReference type="ARBA" id="ARBA00022842"/>
    </source>
</evidence>
<evidence type="ECO:0000256" key="4">
    <source>
        <dbReference type="ARBA" id="ARBA00022598"/>
    </source>
</evidence>
<dbReference type="GO" id="GO:0004326">
    <property type="term" value="F:tetrahydrofolylpolyglutamate synthase activity"/>
    <property type="evidence" value="ECO:0007669"/>
    <property type="project" value="UniProtKB-EC"/>
</dbReference>
<keyword evidence="8" id="KW-0460">Magnesium</keyword>
<gene>
    <name evidence="14" type="ORF">BN53_04970</name>
</gene>
<comment type="similarity">
    <text evidence="2 11">Belongs to the folylpolyglutamate synthase family.</text>
</comment>
<organism evidence="14 15">
    <name type="scientific">Lactobacillus pasteurii DSM 23907 = CRBIP 24.76</name>
    <dbReference type="NCBI Taxonomy" id="1423790"/>
    <lineage>
        <taxon>Bacteria</taxon>
        <taxon>Bacillati</taxon>
        <taxon>Bacillota</taxon>
        <taxon>Bacilli</taxon>
        <taxon>Lactobacillales</taxon>
        <taxon>Lactobacillaceae</taxon>
        <taxon>Lactobacillus</taxon>
    </lineage>
</organism>
<dbReference type="EMBL" id="CAKD01000021">
    <property type="protein sequence ID" value="CCI85439.1"/>
    <property type="molecule type" value="Genomic_DNA"/>
</dbReference>
<dbReference type="AlphaFoldDB" id="I7KLK9"/>
<evidence type="ECO:0000256" key="11">
    <source>
        <dbReference type="PIRNR" id="PIRNR001563"/>
    </source>
</evidence>
<dbReference type="RefSeq" id="WP_009559991.1">
    <property type="nucleotide sequence ID" value="NZ_AYZN01000001.1"/>
</dbReference>
<evidence type="ECO:0000256" key="3">
    <source>
        <dbReference type="ARBA" id="ARBA00013025"/>
    </source>
</evidence>
<dbReference type="GO" id="GO:0008841">
    <property type="term" value="F:dihydrofolate synthase activity"/>
    <property type="evidence" value="ECO:0007669"/>
    <property type="project" value="TreeGrafter"/>
</dbReference>
<dbReference type="STRING" id="1423790.BN53_04970"/>
<evidence type="ECO:0000256" key="5">
    <source>
        <dbReference type="ARBA" id="ARBA00022723"/>
    </source>
</evidence>
<keyword evidence="15" id="KW-1185">Reference proteome</keyword>
<accession>I7KLK9</accession>
<dbReference type="GO" id="GO:0005524">
    <property type="term" value="F:ATP binding"/>
    <property type="evidence" value="ECO:0007669"/>
    <property type="project" value="UniProtKB-KW"/>
</dbReference>
<evidence type="ECO:0000256" key="2">
    <source>
        <dbReference type="ARBA" id="ARBA00008276"/>
    </source>
</evidence>
<dbReference type="PATRIC" id="fig|1423790.3.peg.412"/>
<dbReference type="Pfam" id="PF08245">
    <property type="entry name" value="Mur_ligase_M"/>
    <property type="match status" value="1"/>
</dbReference>
<reference evidence="14 15" key="1">
    <citation type="submission" date="2012-06" db="EMBL/GenBank/DDBJ databases">
        <title>Draft Genome Sequence of Lactobacillus pasteurii CRBIP 24.76T.</title>
        <authorList>
            <person name="Cousin S."/>
            <person name="Bouchier C."/>
            <person name="Loux V."/>
            <person name="Ma L."/>
            <person name="Creno S."/>
            <person name="Bizet C."/>
            <person name="Clermont D."/>
        </authorList>
    </citation>
    <scope>NUCLEOTIDE SEQUENCE [LARGE SCALE GENOMIC DNA]</scope>
    <source>
        <strain evidence="15">CRBIP 24.76T</strain>
    </source>
</reference>
<keyword evidence="6 11" id="KW-0547">Nucleotide-binding</keyword>
<dbReference type="InterPro" id="IPR004101">
    <property type="entry name" value="Mur_ligase_C"/>
</dbReference>
<dbReference type="Gene3D" id="3.90.190.20">
    <property type="entry name" value="Mur ligase, C-terminal domain"/>
    <property type="match status" value="1"/>
</dbReference>
<dbReference type="PIRSF" id="PIRSF001563">
    <property type="entry name" value="Folylpolyglu_synth"/>
    <property type="match status" value="1"/>
</dbReference>
<dbReference type="InterPro" id="IPR036615">
    <property type="entry name" value="Mur_ligase_C_dom_sf"/>
</dbReference>
<feature type="domain" description="Mur ligase C-terminal" evidence="12">
    <location>
        <begin position="287"/>
        <end position="403"/>
    </location>
</feature>
<proteinExistence type="inferred from homology"/>
<feature type="domain" description="Mur ligase central" evidence="13">
    <location>
        <begin position="47"/>
        <end position="257"/>
    </location>
</feature>
<dbReference type="Gene3D" id="3.40.1190.10">
    <property type="entry name" value="Mur-like, catalytic domain"/>
    <property type="match status" value="1"/>
</dbReference>
<dbReference type="InterPro" id="IPR036565">
    <property type="entry name" value="Mur-like_cat_sf"/>
</dbReference>
<dbReference type="SUPFAM" id="SSF53244">
    <property type="entry name" value="MurD-like peptide ligases, peptide-binding domain"/>
    <property type="match status" value="1"/>
</dbReference>
<dbReference type="EC" id="6.3.2.17" evidence="3"/>
<evidence type="ECO:0000259" key="12">
    <source>
        <dbReference type="Pfam" id="PF02875"/>
    </source>
</evidence>
<evidence type="ECO:0000256" key="6">
    <source>
        <dbReference type="ARBA" id="ARBA00022741"/>
    </source>
</evidence>
<dbReference type="InterPro" id="IPR001645">
    <property type="entry name" value="Folylpolyglutamate_synth"/>
</dbReference>
<dbReference type="Pfam" id="PF02875">
    <property type="entry name" value="Mur_ligase_C"/>
    <property type="match status" value="1"/>
</dbReference>
<dbReference type="GO" id="GO:0005737">
    <property type="term" value="C:cytoplasm"/>
    <property type="evidence" value="ECO:0007669"/>
    <property type="project" value="TreeGrafter"/>
</dbReference>
<dbReference type="Proteomes" id="UP000009311">
    <property type="component" value="Unassembled WGS sequence"/>
</dbReference>
<evidence type="ECO:0000313" key="15">
    <source>
        <dbReference type="Proteomes" id="UP000009311"/>
    </source>
</evidence>
<dbReference type="NCBIfam" id="TIGR01499">
    <property type="entry name" value="folC"/>
    <property type="match status" value="1"/>
</dbReference>
<dbReference type="eggNOG" id="COG0285">
    <property type="taxonomic scope" value="Bacteria"/>
</dbReference>
<dbReference type="SUPFAM" id="SSF53623">
    <property type="entry name" value="MurD-like peptide ligases, catalytic domain"/>
    <property type="match status" value="1"/>
</dbReference>
<comment type="caution">
    <text evidence="14">The sequence shown here is derived from an EMBL/GenBank/DDBJ whole genome shotgun (WGS) entry which is preliminary data.</text>
</comment>
<dbReference type="PROSITE" id="PS01012">
    <property type="entry name" value="FOLYLPOLYGLU_SYNT_2"/>
    <property type="match status" value="1"/>
</dbReference>
<evidence type="ECO:0000313" key="14">
    <source>
        <dbReference type="EMBL" id="CCI85439.1"/>
    </source>
</evidence>
<dbReference type="InterPro" id="IPR013221">
    <property type="entry name" value="Mur_ligase_cen"/>
</dbReference>